<dbReference type="NCBIfam" id="NF005305">
    <property type="entry name" value="PRK06836.1"/>
    <property type="match status" value="1"/>
</dbReference>
<dbReference type="Gene3D" id="3.90.1150.10">
    <property type="entry name" value="Aspartate Aminotransferase, domain 1"/>
    <property type="match status" value="2"/>
</dbReference>
<evidence type="ECO:0000256" key="2">
    <source>
        <dbReference type="ARBA" id="ARBA00022898"/>
    </source>
</evidence>
<organism evidence="4 5">
    <name type="scientific">Carpediemonas membranifera</name>
    <dbReference type="NCBI Taxonomy" id="201153"/>
    <lineage>
        <taxon>Eukaryota</taxon>
        <taxon>Metamonada</taxon>
        <taxon>Carpediemonas-like organisms</taxon>
        <taxon>Carpediemonas</taxon>
    </lineage>
</organism>
<protein>
    <submittedName>
        <fullName evidence="4">Aspartate aminotransferase</fullName>
    </submittedName>
</protein>
<comment type="similarity">
    <text evidence="1">Belongs to the class-I pyridoxal-phosphate-dependent aminotransferase family.</text>
</comment>
<evidence type="ECO:0000256" key="1">
    <source>
        <dbReference type="ARBA" id="ARBA00007441"/>
    </source>
</evidence>
<dbReference type="InterPro" id="IPR015421">
    <property type="entry name" value="PyrdxlP-dep_Trfase_major"/>
</dbReference>
<dbReference type="InterPro" id="IPR004839">
    <property type="entry name" value="Aminotransferase_I/II_large"/>
</dbReference>
<reference evidence="4" key="1">
    <citation type="submission" date="2021-05" db="EMBL/GenBank/DDBJ databases">
        <title>A free-living protist that lacks canonical eukaryotic 1 DNA replication and segregation systems.</title>
        <authorList>
            <person name="Salas-Leiva D.E."/>
            <person name="Tromer E.C."/>
            <person name="Curtis B.A."/>
            <person name="Jerlstrom-Hultqvist J."/>
            <person name="Kolisko M."/>
            <person name="Yi Z."/>
            <person name="Salas-Leiva J.S."/>
            <person name="Gallot-Lavallee L."/>
            <person name="Kops G.J.P.L."/>
            <person name="Archibald J.M."/>
            <person name="Simpson A.G.B."/>
            <person name="Roger A.J."/>
        </authorList>
    </citation>
    <scope>NUCLEOTIDE SEQUENCE</scope>
    <source>
        <strain evidence="4">BICM</strain>
    </source>
</reference>
<keyword evidence="4" id="KW-0032">Aminotransferase</keyword>
<comment type="caution">
    <text evidence="4">The sequence shown here is derived from an EMBL/GenBank/DDBJ whole genome shotgun (WGS) entry which is preliminary data.</text>
</comment>
<dbReference type="GO" id="GO:0008483">
    <property type="term" value="F:transaminase activity"/>
    <property type="evidence" value="ECO:0007669"/>
    <property type="project" value="UniProtKB-KW"/>
</dbReference>
<evidence type="ECO:0000313" key="4">
    <source>
        <dbReference type="EMBL" id="KAG9394981.1"/>
    </source>
</evidence>
<evidence type="ECO:0000259" key="3">
    <source>
        <dbReference type="Pfam" id="PF00155"/>
    </source>
</evidence>
<dbReference type="InterPro" id="IPR004838">
    <property type="entry name" value="NHTrfase_class1_PyrdxlP-BS"/>
</dbReference>
<dbReference type="EMBL" id="JAHDYR010000012">
    <property type="protein sequence ID" value="KAG9394981.1"/>
    <property type="molecule type" value="Genomic_DNA"/>
</dbReference>
<dbReference type="PANTHER" id="PTHR42691:SF1">
    <property type="entry name" value="ASPARTATE AMINOTRANSFERASE YHDR-RELATED"/>
    <property type="match status" value="1"/>
</dbReference>
<sequence>MGGQLVPSAFVSGQINTAIANSSWIRRMFEEGVTLREKLGAENVFDLSIGNPVLEPPQKFRDNLKKLAANPPPGIHRYMSNAGFPDAREEVAGYISGSHGIKVAADDVVLTCGAAGASNIFMRTVLEPGDEVIVLPPYFVEYGAYVSQHGGRIVPVPTDDKFMPDLDAIRAAITAKTRAIILNSPNNPTGVIYPKDIYAKLGNILRDASEKQGRPVFMISDEPYRRLAFDDVEIGSVLTSYENAIVMSSFSKDLGLAGERIGFVTPTPLMSKEARQTLVNGLIMTNRTLGYLNAPAIIQKAIIGATGQTVDMDWYRERRDMLYSGLVDCGLDVVRPQGAFFAFPKTPAGVDDMEFTAKLKEEGVLVVPGRGFGRANHVRLSYVAEKKTLEKALNKIQGVIRGLKK</sequence>
<accession>A0A8J6AUE6</accession>
<dbReference type="Pfam" id="PF00155">
    <property type="entry name" value="Aminotran_1_2"/>
    <property type="match status" value="1"/>
</dbReference>
<name>A0A8J6AUE6_9EUKA</name>
<keyword evidence="2" id="KW-0663">Pyridoxal phosphate</keyword>
<dbReference type="PROSITE" id="PS00105">
    <property type="entry name" value="AA_TRANSFER_CLASS_1"/>
    <property type="match status" value="1"/>
</dbReference>
<keyword evidence="5" id="KW-1185">Reference proteome</keyword>
<evidence type="ECO:0000313" key="5">
    <source>
        <dbReference type="Proteomes" id="UP000717585"/>
    </source>
</evidence>
<dbReference type="GO" id="GO:0030170">
    <property type="term" value="F:pyridoxal phosphate binding"/>
    <property type="evidence" value="ECO:0007669"/>
    <property type="project" value="InterPro"/>
</dbReference>
<dbReference type="OrthoDB" id="2414662at2759"/>
<proteinExistence type="inferred from homology"/>
<dbReference type="CDD" id="cd00609">
    <property type="entry name" value="AAT_like"/>
    <property type="match status" value="1"/>
</dbReference>
<dbReference type="InterPro" id="IPR015422">
    <property type="entry name" value="PyrdxlP-dep_Trfase_small"/>
</dbReference>
<gene>
    <name evidence="4" type="ORF">J8273_0189</name>
</gene>
<dbReference type="PANTHER" id="PTHR42691">
    <property type="entry name" value="ASPARTATE AMINOTRANSFERASE YHDR-RELATED"/>
    <property type="match status" value="1"/>
</dbReference>
<dbReference type="InterPro" id="IPR015424">
    <property type="entry name" value="PyrdxlP-dep_Trfase"/>
</dbReference>
<dbReference type="Gene3D" id="3.40.640.10">
    <property type="entry name" value="Type I PLP-dependent aspartate aminotransferase-like (Major domain)"/>
    <property type="match status" value="1"/>
</dbReference>
<dbReference type="Proteomes" id="UP000717585">
    <property type="component" value="Unassembled WGS sequence"/>
</dbReference>
<dbReference type="AlphaFoldDB" id="A0A8J6AUE6"/>
<dbReference type="SUPFAM" id="SSF53383">
    <property type="entry name" value="PLP-dependent transferases"/>
    <property type="match status" value="1"/>
</dbReference>
<keyword evidence="4" id="KW-0808">Transferase</keyword>
<feature type="domain" description="Aminotransferase class I/classII large" evidence="3">
    <location>
        <begin position="43"/>
        <end position="396"/>
    </location>
</feature>